<accession>A0A7J5XU11</accession>
<dbReference type="AlphaFoldDB" id="A0A7J5XU11"/>
<proteinExistence type="predicted"/>
<reference evidence="1 2" key="1">
    <citation type="submission" date="2020-03" db="EMBL/GenBank/DDBJ databases">
        <title>Dissostichus mawsoni Genome sequencing and assembly.</title>
        <authorList>
            <person name="Park H."/>
        </authorList>
    </citation>
    <scope>NUCLEOTIDE SEQUENCE [LARGE SCALE GENOMIC DNA]</scope>
    <source>
        <strain evidence="1">DM0001</strain>
        <tissue evidence="1">Muscle</tissue>
    </source>
</reference>
<gene>
    <name evidence="1" type="ORF">F7725_018325</name>
</gene>
<sequence length="117" mass="12388">MCVNVLRATAGPPVRKQAASRLVNMEAPVWPETCVPAPMDMWDPDVKSWFVIGTVKMEESAFLLMSANANQAAVCNPVCLNGGTCISPTSVPVPAASMAPSVKLLCAVNLVRMEVSV</sequence>
<organism evidence="1 2">
    <name type="scientific">Dissostichus mawsoni</name>
    <name type="common">Antarctic cod</name>
    <dbReference type="NCBI Taxonomy" id="36200"/>
    <lineage>
        <taxon>Eukaryota</taxon>
        <taxon>Metazoa</taxon>
        <taxon>Chordata</taxon>
        <taxon>Craniata</taxon>
        <taxon>Vertebrata</taxon>
        <taxon>Euteleostomi</taxon>
        <taxon>Actinopterygii</taxon>
        <taxon>Neopterygii</taxon>
        <taxon>Teleostei</taxon>
        <taxon>Neoteleostei</taxon>
        <taxon>Acanthomorphata</taxon>
        <taxon>Eupercaria</taxon>
        <taxon>Perciformes</taxon>
        <taxon>Notothenioidei</taxon>
        <taxon>Nototheniidae</taxon>
        <taxon>Dissostichus</taxon>
    </lineage>
</organism>
<dbReference type="Proteomes" id="UP000518266">
    <property type="component" value="Unassembled WGS sequence"/>
</dbReference>
<protein>
    <submittedName>
        <fullName evidence="1">Uncharacterized protein</fullName>
    </submittedName>
</protein>
<comment type="caution">
    <text evidence="1">The sequence shown here is derived from an EMBL/GenBank/DDBJ whole genome shotgun (WGS) entry which is preliminary data.</text>
</comment>
<evidence type="ECO:0000313" key="2">
    <source>
        <dbReference type="Proteomes" id="UP000518266"/>
    </source>
</evidence>
<name>A0A7J5XU11_DISMA</name>
<dbReference type="EMBL" id="JAAKFY010000021">
    <property type="protein sequence ID" value="KAF3839608.1"/>
    <property type="molecule type" value="Genomic_DNA"/>
</dbReference>
<keyword evidence="2" id="KW-1185">Reference proteome</keyword>
<evidence type="ECO:0000313" key="1">
    <source>
        <dbReference type="EMBL" id="KAF3839608.1"/>
    </source>
</evidence>